<sequence length="237" mass="24323">MATVFTAAEPSGPHTDVVRREIRAAAVVLAAVVVVSAVAGVVWAYLAPTERLLVVEPDRGAVLSGESAHQFDAVAVFVLIGIVTGLLTAAAAWRWRRVRGPILLAGLLLGSLVGAFTMSLVGEAAAELLYPRPHQPPVDSIVELAPTMRAWPAFIAQPLTAAVVMVVLIALSVADDLGSGQYRPFGGGKPRRSMLAPGPYGSAISYGPYGGPGANSGTAQAFGPGPYEGAGPIGPPR</sequence>
<proteinExistence type="predicted"/>
<keyword evidence="2" id="KW-0812">Transmembrane</keyword>
<dbReference type="Pfam" id="PF10821">
    <property type="entry name" value="DUF2567"/>
    <property type="match status" value="1"/>
</dbReference>
<name>A0A849C6Q4_9NOCA</name>
<dbReference type="InterPro" id="IPR021213">
    <property type="entry name" value="DUF2567"/>
</dbReference>
<keyword evidence="2" id="KW-1133">Transmembrane helix</keyword>
<organism evidence="3 4">
    <name type="scientific">Nocardia uniformis</name>
    <dbReference type="NCBI Taxonomy" id="53432"/>
    <lineage>
        <taxon>Bacteria</taxon>
        <taxon>Bacillati</taxon>
        <taxon>Actinomycetota</taxon>
        <taxon>Actinomycetes</taxon>
        <taxon>Mycobacteriales</taxon>
        <taxon>Nocardiaceae</taxon>
        <taxon>Nocardia</taxon>
    </lineage>
</organism>
<accession>A0A849C6Q4</accession>
<gene>
    <name evidence="3" type="ORF">HLB23_19885</name>
</gene>
<dbReference type="Proteomes" id="UP000586827">
    <property type="component" value="Unassembled WGS sequence"/>
</dbReference>
<feature type="compositionally biased region" description="Gly residues" evidence="1">
    <location>
        <begin position="226"/>
        <end position="237"/>
    </location>
</feature>
<feature type="transmembrane region" description="Helical" evidence="2">
    <location>
        <begin position="73"/>
        <end position="95"/>
    </location>
</feature>
<evidence type="ECO:0000256" key="1">
    <source>
        <dbReference type="SAM" id="MobiDB-lite"/>
    </source>
</evidence>
<evidence type="ECO:0000313" key="4">
    <source>
        <dbReference type="Proteomes" id="UP000586827"/>
    </source>
</evidence>
<evidence type="ECO:0000313" key="3">
    <source>
        <dbReference type="EMBL" id="NNH72090.1"/>
    </source>
</evidence>
<protein>
    <submittedName>
        <fullName evidence="3">DUF2567 domain-containing protein</fullName>
    </submittedName>
</protein>
<dbReference type="RefSeq" id="WP_067518558.1">
    <property type="nucleotide sequence ID" value="NZ_JABELX010000007.1"/>
</dbReference>
<keyword evidence="4" id="KW-1185">Reference proteome</keyword>
<feature type="transmembrane region" description="Helical" evidence="2">
    <location>
        <begin position="24"/>
        <end position="46"/>
    </location>
</feature>
<evidence type="ECO:0000256" key="2">
    <source>
        <dbReference type="SAM" id="Phobius"/>
    </source>
</evidence>
<reference evidence="3 4" key="1">
    <citation type="submission" date="2020-05" db="EMBL/GenBank/DDBJ databases">
        <title>MicrobeNet Type strains.</title>
        <authorList>
            <person name="Nicholson A.C."/>
        </authorList>
    </citation>
    <scope>NUCLEOTIDE SEQUENCE [LARGE SCALE GENOMIC DNA]</scope>
    <source>
        <strain evidence="3 4">JCM 3224</strain>
    </source>
</reference>
<keyword evidence="2" id="KW-0472">Membrane</keyword>
<dbReference type="EMBL" id="JABELX010000007">
    <property type="protein sequence ID" value="NNH72090.1"/>
    <property type="molecule type" value="Genomic_DNA"/>
</dbReference>
<feature type="transmembrane region" description="Helical" evidence="2">
    <location>
        <begin position="150"/>
        <end position="174"/>
    </location>
</feature>
<dbReference type="AlphaFoldDB" id="A0A849C6Q4"/>
<feature type="transmembrane region" description="Helical" evidence="2">
    <location>
        <begin position="102"/>
        <end position="130"/>
    </location>
</feature>
<feature type="region of interest" description="Disordered" evidence="1">
    <location>
        <begin position="215"/>
        <end position="237"/>
    </location>
</feature>
<comment type="caution">
    <text evidence="3">The sequence shown here is derived from an EMBL/GenBank/DDBJ whole genome shotgun (WGS) entry which is preliminary data.</text>
</comment>